<evidence type="ECO:0000259" key="8">
    <source>
        <dbReference type="PROSITE" id="PS51208"/>
    </source>
</evidence>
<keyword evidence="10" id="KW-1185">Reference proteome</keyword>
<dbReference type="Gene3D" id="2.40.128.130">
    <property type="entry name" value="Autotransporter beta-domain"/>
    <property type="match status" value="1"/>
</dbReference>
<reference evidence="9 10" key="1">
    <citation type="submission" date="2018-04" db="EMBL/GenBank/DDBJ databases">
        <title>Denitrifier Microvirgula.</title>
        <authorList>
            <person name="Anderson E."/>
            <person name="Jang J."/>
            <person name="Ishii S."/>
        </authorList>
    </citation>
    <scope>NUCLEOTIDE SEQUENCE [LARGE SCALE GENOMIC DNA]</scope>
    <source>
        <strain evidence="9 10">BE2.4</strain>
    </source>
</reference>
<dbReference type="GO" id="GO:0004252">
    <property type="term" value="F:serine-type endopeptidase activity"/>
    <property type="evidence" value="ECO:0007669"/>
    <property type="project" value="UniProtKB-UniRule"/>
</dbReference>
<evidence type="ECO:0000256" key="6">
    <source>
        <dbReference type="PROSITE-ProRule" id="PRU01240"/>
    </source>
</evidence>
<dbReference type="AlphaFoldDB" id="A0A2S0P9Y5"/>
<dbReference type="PANTHER" id="PTHR43399">
    <property type="entry name" value="SUBTILISIN-RELATED"/>
    <property type="match status" value="1"/>
</dbReference>
<evidence type="ECO:0000256" key="2">
    <source>
        <dbReference type="ARBA" id="ARBA00022670"/>
    </source>
</evidence>
<dbReference type="Gene3D" id="3.40.50.200">
    <property type="entry name" value="Peptidase S8/S53 domain"/>
    <property type="match status" value="1"/>
</dbReference>
<protein>
    <submittedName>
        <fullName evidence="9">Autotransporter outer membrane beta-barrel domain-containing protein</fullName>
    </submittedName>
</protein>
<dbReference type="PANTHER" id="PTHR43399:SF4">
    <property type="entry name" value="CELL WALL-ASSOCIATED PROTEASE"/>
    <property type="match status" value="1"/>
</dbReference>
<dbReference type="STRING" id="1122240.GCA_000620105_02552"/>
<feature type="chain" id="PRO_5015539916" evidence="7">
    <location>
        <begin position="32"/>
        <end position="966"/>
    </location>
</feature>
<evidence type="ECO:0000256" key="5">
    <source>
        <dbReference type="ARBA" id="ARBA00022825"/>
    </source>
</evidence>
<dbReference type="Pfam" id="PF00082">
    <property type="entry name" value="Peptidase_S8"/>
    <property type="match status" value="1"/>
</dbReference>
<dbReference type="PROSITE" id="PS51892">
    <property type="entry name" value="SUBTILASE"/>
    <property type="match status" value="1"/>
</dbReference>
<organism evidence="9 10">
    <name type="scientific">Microvirgula aerodenitrificans</name>
    <dbReference type="NCBI Taxonomy" id="57480"/>
    <lineage>
        <taxon>Bacteria</taxon>
        <taxon>Pseudomonadati</taxon>
        <taxon>Pseudomonadota</taxon>
        <taxon>Betaproteobacteria</taxon>
        <taxon>Neisseriales</taxon>
        <taxon>Aquaspirillaceae</taxon>
        <taxon>Microvirgula</taxon>
    </lineage>
</organism>
<evidence type="ECO:0000256" key="7">
    <source>
        <dbReference type="SAM" id="SignalP"/>
    </source>
</evidence>
<dbReference type="InterPro" id="IPR036852">
    <property type="entry name" value="Peptidase_S8/S53_dom_sf"/>
</dbReference>
<dbReference type="Pfam" id="PF03797">
    <property type="entry name" value="Autotransporter"/>
    <property type="match status" value="1"/>
</dbReference>
<dbReference type="InterPro" id="IPR000209">
    <property type="entry name" value="Peptidase_S8/S53_dom"/>
</dbReference>
<dbReference type="InterPro" id="IPR005546">
    <property type="entry name" value="Autotransporte_beta"/>
</dbReference>
<keyword evidence="3 7" id="KW-0732">Signal</keyword>
<dbReference type="PROSITE" id="PS00138">
    <property type="entry name" value="SUBTILASE_SER"/>
    <property type="match status" value="1"/>
</dbReference>
<dbReference type="Proteomes" id="UP000244173">
    <property type="component" value="Chromosome"/>
</dbReference>
<dbReference type="InterPro" id="IPR015500">
    <property type="entry name" value="Peptidase_S8_subtilisin-rel"/>
</dbReference>
<dbReference type="InterPro" id="IPR036709">
    <property type="entry name" value="Autotransporte_beta_dom_sf"/>
</dbReference>
<evidence type="ECO:0000313" key="9">
    <source>
        <dbReference type="EMBL" id="AVY94200.1"/>
    </source>
</evidence>
<evidence type="ECO:0000256" key="4">
    <source>
        <dbReference type="ARBA" id="ARBA00022801"/>
    </source>
</evidence>
<keyword evidence="2 6" id="KW-0645">Protease</keyword>
<dbReference type="KEGG" id="maer:DAI18_09225"/>
<feature type="active site" description="Charge relay system" evidence="6">
    <location>
        <position position="116"/>
    </location>
</feature>
<sequence>MSARKCMPGARLKRVGNMTALSLAAPFYAPAAPAQVAEPLPVSWEIAATGADAARRAGFRGKGVAIGVLDKGFLVRHPLLSGPNFHPLDSTLNIDGNTLIFDARVLQRDERGYATHGASVSAAIAGRAYPDLGYLGGIAPEADLYLSSMTPSDVIFATAHGSKSAEAGNDNTLFQPLDQQLLGHGLRTLYRDVSALRVINNSWNDEAAGDRPADVDTAYRRARQLDTGNAPLIDSLRAAARQDVLLVFAAGNEHRAQPGLMATLPRYLPELEPHFLSVVALDAEGRLAAYSNQCGVSKDWCLSAPGDIYAASASDAPADTGPAYNLVRVKGTSMAAPLVSGAAGLIRERFPYMTMAQVRGVMLSTATPEGAERVSEAQGWGRLNVARALQGPEQLLGDPVYHLDRASDPEGDVWRNDIVAGGRLGKAGNGTLSLAGMRNRFAGVTVHDGLLTLEQAHVFSQSSRVEGGELRVDGSLEGPALDVAPAGTLSGSGDIRAPTRIDGSLASQQASRALTFHHSLILGRHSRTRLAAAPLVLSGSRAQAMLGGTLIPSGLTAGSRPLLRTTAGARYHGRFDRLQQDPALNAAGQRHDLLFAPDGIRVAVHPQTLPGQQALTGNAARGATLLNQLRDHPQALGDSRYNRWLQQALAGHAGSLPQTIGGQIHADLGAALLQQPLRLQSALQTQLGHPGQVPGGKRWWLDAVSERARSSARPGIAASKEHSSTLRLGVSLPVSERLAFSGGFSPGKDTVSAVSAHARTDLLQLGVATRYGLRALGHGPYIGGQLAVSRASSTITRNLAPLGQTRGDTGGWLYSAGLTGGYRWPATPDSMITPHAGLQGSRGHLRAFREHGGELPLSVERGTLSTQTALAGIDLEQRWQRGRWALLPGLSIAYQRTLGRSSQHSQTRIDGFTVGQTSARHGRDRVAASLKLDARYADWTARVRLAGLTGSGDSGGAASLQLFRAF</sequence>
<dbReference type="InterPro" id="IPR051048">
    <property type="entry name" value="Peptidase_S8/S53_subtilisin"/>
</dbReference>
<keyword evidence="5 6" id="KW-0720">Serine protease</keyword>
<evidence type="ECO:0000256" key="1">
    <source>
        <dbReference type="ARBA" id="ARBA00011073"/>
    </source>
</evidence>
<feature type="signal peptide" evidence="7">
    <location>
        <begin position="1"/>
        <end position="31"/>
    </location>
</feature>
<dbReference type="EMBL" id="CP028519">
    <property type="protein sequence ID" value="AVY94200.1"/>
    <property type="molecule type" value="Genomic_DNA"/>
</dbReference>
<accession>A0A2S0P9Y5</accession>
<keyword evidence="4 6" id="KW-0378">Hydrolase</keyword>
<feature type="domain" description="Autotransporter" evidence="8">
    <location>
        <begin position="692"/>
        <end position="966"/>
    </location>
</feature>
<name>A0A2S0P9Y5_9NEIS</name>
<comment type="similarity">
    <text evidence="1 6">Belongs to the peptidase S8 family.</text>
</comment>
<dbReference type="InterPro" id="IPR034061">
    <property type="entry name" value="Peptidases_S8_Autotransporter"/>
</dbReference>
<dbReference type="SMART" id="SM00869">
    <property type="entry name" value="Autotransporter"/>
    <property type="match status" value="1"/>
</dbReference>
<dbReference type="PROSITE" id="PS51208">
    <property type="entry name" value="AUTOTRANSPORTER"/>
    <property type="match status" value="1"/>
</dbReference>
<gene>
    <name evidence="9" type="ORF">DAI18_09225</name>
</gene>
<feature type="active site" description="Charge relay system" evidence="6">
    <location>
        <position position="333"/>
    </location>
</feature>
<evidence type="ECO:0000256" key="3">
    <source>
        <dbReference type="ARBA" id="ARBA00022729"/>
    </source>
</evidence>
<proteinExistence type="inferred from homology"/>
<dbReference type="CDD" id="cd04848">
    <property type="entry name" value="Peptidases_S8_Autotransporter_serine_protease_like"/>
    <property type="match status" value="1"/>
</dbReference>
<feature type="active site" description="Charge relay system" evidence="6">
    <location>
        <position position="70"/>
    </location>
</feature>
<dbReference type="InterPro" id="IPR023828">
    <property type="entry name" value="Peptidase_S8_Ser-AS"/>
</dbReference>
<dbReference type="GO" id="GO:0006508">
    <property type="term" value="P:proteolysis"/>
    <property type="evidence" value="ECO:0007669"/>
    <property type="project" value="UniProtKB-KW"/>
</dbReference>
<dbReference type="InterPro" id="IPR011050">
    <property type="entry name" value="Pectin_lyase_fold/virulence"/>
</dbReference>
<dbReference type="SUPFAM" id="SSF52743">
    <property type="entry name" value="Subtilisin-like"/>
    <property type="match status" value="1"/>
</dbReference>
<dbReference type="SUPFAM" id="SSF51126">
    <property type="entry name" value="Pectin lyase-like"/>
    <property type="match status" value="1"/>
</dbReference>
<dbReference type="SUPFAM" id="SSF103515">
    <property type="entry name" value="Autotransporter"/>
    <property type="match status" value="1"/>
</dbReference>
<evidence type="ECO:0000313" key="10">
    <source>
        <dbReference type="Proteomes" id="UP000244173"/>
    </source>
</evidence>
<dbReference type="PRINTS" id="PR00723">
    <property type="entry name" value="SUBTILISIN"/>
</dbReference>